<name>A0A8J5L3G9_ZINOF</name>
<organism evidence="1 2">
    <name type="scientific">Zingiber officinale</name>
    <name type="common">Ginger</name>
    <name type="synonym">Amomum zingiber</name>
    <dbReference type="NCBI Taxonomy" id="94328"/>
    <lineage>
        <taxon>Eukaryota</taxon>
        <taxon>Viridiplantae</taxon>
        <taxon>Streptophyta</taxon>
        <taxon>Embryophyta</taxon>
        <taxon>Tracheophyta</taxon>
        <taxon>Spermatophyta</taxon>
        <taxon>Magnoliopsida</taxon>
        <taxon>Liliopsida</taxon>
        <taxon>Zingiberales</taxon>
        <taxon>Zingiberaceae</taxon>
        <taxon>Zingiber</taxon>
    </lineage>
</organism>
<sequence>MARQPSTEAMARQPSTEAMQTATMSPVVVLHASHIGTEATVAQWHTERSAAQTSAEVTVAQALLQLEAKREEAMHTTTLVAQGGRQQGKKGPKKNFKRKRYSNYYIKLKRLSIRIAFLSHSWHSSYAEDMESVKSATEE</sequence>
<dbReference type="EMBL" id="JACMSC010000008">
    <property type="protein sequence ID" value="KAG6510310.1"/>
    <property type="molecule type" value="Genomic_DNA"/>
</dbReference>
<dbReference type="AlphaFoldDB" id="A0A8J5L3G9"/>
<keyword evidence="2" id="KW-1185">Reference proteome</keyword>
<evidence type="ECO:0000313" key="2">
    <source>
        <dbReference type="Proteomes" id="UP000734854"/>
    </source>
</evidence>
<dbReference type="Proteomes" id="UP000734854">
    <property type="component" value="Unassembled WGS sequence"/>
</dbReference>
<evidence type="ECO:0000313" key="1">
    <source>
        <dbReference type="EMBL" id="KAG6510310.1"/>
    </source>
</evidence>
<comment type="caution">
    <text evidence="1">The sequence shown here is derived from an EMBL/GenBank/DDBJ whole genome shotgun (WGS) entry which is preliminary data.</text>
</comment>
<gene>
    <name evidence="1" type="ORF">ZIOFF_028319</name>
</gene>
<accession>A0A8J5L3G9</accession>
<protein>
    <submittedName>
        <fullName evidence="1">Uncharacterized protein</fullName>
    </submittedName>
</protein>
<proteinExistence type="predicted"/>
<reference evidence="1 2" key="1">
    <citation type="submission" date="2020-08" db="EMBL/GenBank/DDBJ databases">
        <title>Plant Genome Project.</title>
        <authorList>
            <person name="Zhang R.-G."/>
        </authorList>
    </citation>
    <scope>NUCLEOTIDE SEQUENCE [LARGE SCALE GENOMIC DNA]</scope>
    <source>
        <tissue evidence="1">Rhizome</tissue>
    </source>
</reference>